<name>D6TGY8_KTERA</name>
<sequence>MHRPRSQQLVAQVSQIARLCANEGANSPQPAALIGSRLKRMGFAKRDLQKKALASQEGLQLGEPVVAIYSLRVFK</sequence>
<evidence type="ECO:0000313" key="2">
    <source>
        <dbReference type="Proteomes" id="UP000004508"/>
    </source>
</evidence>
<comment type="caution">
    <text evidence="1">The sequence shown here is derived from an EMBL/GenBank/DDBJ whole genome shotgun (WGS) entry which is preliminary data.</text>
</comment>
<organism evidence="1 2">
    <name type="scientific">Ktedonobacter racemifer DSM 44963</name>
    <dbReference type="NCBI Taxonomy" id="485913"/>
    <lineage>
        <taxon>Bacteria</taxon>
        <taxon>Bacillati</taxon>
        <taxon>Chloroflexota</taxon>
        <taxon>Ktedonobacteria</taxon>
        <taxon>Ktedonobacterales</taxon>
        <taxon>Ktedonobacteraceae</taxon>
        <taxon>Ktedonobacter</taxon>
    </lineage>
</organism>
<accession>D6TGY8</accession>
<dbReference type="InParanoid" id="D6TGY8"/>
<proteinExistence type="predicted"/>
<dbReference type="AlphaFoldDB" id="D6TGY8"/>
<protein>
    <submittedName>
        <fullName evidence="1">Uncharacterized protein</fullName>
    </submittedName>
</protein>
<gene>
    <name evidence="1" type="ORF">Krac_10430</name>
</gene>
<dbReference type="Proteomes" id="UP000004508">
    <property type="component" value="Unassembled WGS sequence"/>
</dbReference>
<dbReference type="EMBL" id="ADVG01000001">
    <property type="protein sequence ID" value="EFH88917.1"/>
    <property type="molecule type" value="Genomic_DNA"/>
</dbReference>
<reference evidence="1 2" key="1">
    <citation type="journal article" date="2011" name="Stand. Genomic Sci.">
        <title>Non-contiguous finished genome sequence and contextual data of the filamentous soil bacterium Ktedonobacter racemifer type strain (SOSP1-21).</title>
        <authorList>
            <person name="Chang Y.J."/>
            <person name="Land M."/>
            <person name="Hauser L."/>
            <person name="Chertkov O."/>
            <person name="Del Rio T.G."/>
            <person name="Nolan M."/>
            <person name="Copeland A."/>
            <person name="Tice H."/>
            <person name="Cheng J.F."/>
            <person name="Lucas S."/>
            <person name="Han C."/>
            <person name="Goodwin L."/>
            <person name="Pitluck S."/>
            <person name="Ivanova N."/>
            <person name="Ovchinikova G."/>
            <person name="Pati A."/>
            <person name="Chen A."/>
            <person name="Palaniappan K."/>
            <person name="Mavromatis K."/>
            <person name="Liolios K."/>
            <person name="Brettin T."/>
            <person name="Fiebig A."/>
            <person name="Rohde M."/>
            <person name="Abt B."/>
            <person name="Goker M."/>
            <person name="Detter J.C."/>
            <person name="Woyke T."/>
            <person name="Bristow J."/>
            <person name="Eisen J.A."/>
            <person name="Markowitz V."/>
            <person name="Hugenholtz P."/>
            <person name="Kyrpides N.C."/>
            <person name="Klenk H.P."/>
            <person name="Lapidus A."/>
        </authorList>
    </citation>
    <scope>NUCLEOTIDE SEQUENCE [LARGE SCALE GENOMIC DNA]</scope>
    <source>
        <strain evidence="2">DSM 44963</strain>
    </source>
</reference>
<keyword evidence="2" id="KW-1185">Reference proteome</keyword>
<evidence type="ECO:0000313" key="1">
    <source>
        <dbReference type="EMBL" id="EFH88917.1"/>
    </source>
</evidence>